<feature type="binding site" evidence="4">
    <location>
        <position position="95"/>
    </location>
    <ligand>
        <name>a divalent metal cation</name>
        <dbReference type="ChEBI" id="CHEBI:60240"/>
        <label>1</label>
    </ligand>
</feature>
<feature type="binding site" evidence="4">
    <location>
        <position position="7"/>
    </location>
    <ligand>
        <name>a divalent metal cation</name>
        <dbReference type="ChEBI" id="CHEBI:60240"/>
        <label>1</label>
    </ligand>
</feature>
<feature type="binding site" evidence="4">
    <location>
        <position position="206"/>
    </location>
    <ligand>
        <name>a divalent metal cation</name>
        <dbReference type="ChEBI" id="CHEBI:60240"/>
        <label>1</label>
    </ligand>
</feature>
<keyword evidence="2 4" id="KW-0479">Metal-binding</keyword>
<evidence type="ECO:0000256" key="1">
    <source>
        <dbReference type="ARBA" id="ARBA00009275"/>
    </source>
</evidence>
<dbReference type="InterPro" id="IPR018228">
    <property type="entry name" value="DNase_TatD-rel_CS"/>
</dbReference>
<dbReference type="InterPro" id="IPR032466">
    <property type="entry name" value="Metal_Hydrolase"/>
</dbReference>
<protein>
    <submittedName>
        <fullName evidence="5">Putative deoxyribonuclease YjjV</fullName>
        <ecNumber evidence="5">3.1.21.-</ecNumber>
    </submittedName>
</protein>
<dbReference type="AlphaFoldDB" id="A0A0P0G462"/>
<reference evidence="5 6" key="1">
    <citation type="journal article" date="2015" name="Science">
        <title>Genetic determinants of in vivo fitness and diet responsiveness in multiple human gut Bacteroides.</title>
        <authorList>
            <person name="Wu M."/>
            <person name="McNulty N.P."/>
            <person name="Rodionov D.A."/>
            <person name="Khoroshkin M.S."/>
            <person name="Griffin N.W."/>
            <person name="Cheng J."/>
            <person name="Latreille P."/>
            <person name="Kerstetter R.A."/>
            <person name="Terrapon N."/>
            <person name="Henrissat B."/>
            <person name="Osterman A.L."/>
            <person name="Gordon J.I."/>
        </authorList>
    </citation>
    <scope>NUCLEOTIDE SEQUENCE [LARGE SCALE GENOMIC DNA]</scope>
    <source>
        <strain evidence="5 6">WH2</strain>
    </source>
</reference>
<dbReference type="InterPro" id="IPR015991">
    <property type="entry name" value="TatD/YcfH-like"/>
</dbReference>
<dbReference type="SUPFAM" id="SSF51556">
    <property type="entry name" value="Metallo-dependent hydrolases"/>
    <property type="match status" value="1"/>
</dbReference>
<dbReference type="Pfam" id="PF01026">
    <property type="entry name" value="TatD_DNase"/>
    <property type="match status" value="1"/>
</dbReference>
<comment type="similarity">
    <text evidence="1">Belongs to the metallo-dependent hydrolases superfamily. TatD-type hydrolase family.</text>
</comment>
<dbReference type="PATRIC" id="fig|246787.4.peg.1577"/>
<name>A0A0P0G462_9BACE</name>
<dbReference type="FunFam" id="3.20.20.140:FF:000005">
    <property type="entry name" value="TatD family hydrolase"/>
    <property type="match status" value="1"/>
</dbReference>
<sequence length="259" mass="29522">MRLIDTHSHLFLEEFSEDFPQVIERARAVGVTHIFMPNIDSTTIEAMLSACSVYKGYCFPMIGLHPTSVNANYEKELEIVARELKFSKEYVAIGEIGMDLYWDKTYLKEQQIVLDKQVNWALEYDLPIVIHCRDAFDYIYKVLEPYKKTPLRGIFHSFTGTAEEATRVLEFSDFFIGINGVVTFKKSHLPEILAGIPLEKIVLETDSPYLTPVPNRGKRNESAYVKDTLMKVSEIYGMSPEAVGDVTSENALKVFGMLK</sequence>
<dbReference type="GO" id="GO:0046872">
    <property type="term" value="F:metal ion binding"/>
    <property type="evidence" value="ECO:0007669"/>
    <property type="project" value="UniProtKB-KW"/>
</dbReference>
<dbReference type="EMBL" id="CP012801">
    <property type="protein sequence ID" value="ALJ58786.1"/>
    <property type="molecule type" value="Genomic_DNA"/>
</dbReference>
<feature type="binding site" evidence="4">
    <location>
        <position position="156"/>
    </location>
    <ligand>
        <name>a divalent metal cation</name>
        <dbReference type="ChEBI" id="CHEBI:60240"/>
        <label>2</label>
    </ligand>
</feature>
<evidence type="ECO:0000313" key="5">
    <source>
        <dbReference type="EMBL" id="ALJ58786.1"/>
    </source>
</evidence>
<dbReference type="GO" id="GO:0005829">
    <property type="term" value="C:cytosol"/>
    <property type="evidence" value="ECO:0007669"/>
    <property type="project" value="TreeGrafter"/>
</dbReference>
<evidence type="ECO:0000313" key="6">
    <source>
        <dbReference type="Proteomes" id="UP000061809"/>
    </source>
</evidence>
<proteinExistence type="inferred from homology"/>
<dbReference type="PROSITE" id="PS01090">
    <property type="entry name" value="TATD_2"/>
    <property type="match status" value="1"/>
</dbReference>
<dbReference type="EC" id="3.1.21.-" evidence="5"/>
<dbReference type="RefSeq" id="WP_029429164.1">
    <property type="nucleotide sequence ID" value="NZ_CP012801.1"/>
</dbReference>
<dbReference type="PANTHER" id="PTHR46124:SF4">
    <property type="entry name" value="HYDROLASE TATD"/>
    <property type="match status" value="1"/>
</dbReference>
<dbReference type="Gene3D" id="3.20.20.140">
    <property type="entry name" value="Metal-dependent hydrolases"/>
    <property type="match status" value="1"/>
</dbReference>
<accession>A0A0P0G462</accession>
<evidence type="ECO:0000256" key="4">
    <source>
        <dbReference type="PIRSR" id="PIRSR005902-1"/>
    </source>
</evidence>
<gene>
    <name evidence="5" type="primary">yjjV_1</name>
    <name evidence="5" type="ORF">BcellWH2_01532</name>
</gene>
<dbReference type="GO" id="GO:0004536">
    <property type="term" value="F:DNA nuclease activity"/>
    <property type="evidence" value="ECO:0007669"/>
    <property type="project" value="InterPro"/>
</dbReference>
<dbReference type="Proteomes" id="UP000061809">
    <property type="component" value="Chromosome"/>
</dbReference>
<keyword evidence="3 5" id="KW-0378">Hydrolase</keyword>
<feature type="binding site" evidence="4">
    <location>
        <position position="9"/>
    </location>
    <ligand>
        <name>a divalent metal cation</name>
        <dbReference type="ChEBI" id="CHEBI:60240"/>
        <label>1</label>
    </ligand>
</feature>
<dbReference type="CDD" id="cd01310">
    <property type="entry name" value="TatD_DNAse"/>
    <property type="match status" value="1"/>
</dbReference>
<dbReference type="PIRSF" id="PIRSF005902">
    <property type="entry name" value="DNase_TatD"/>
    <property type="match status" value="1"/>
</dbReference>
<feature type="binding site" evidence="4">
    <location>
        <position position="131"/>
    </location>
    <ligand>
        <name>a divalent metal cation</name>
        <dbReference type="ChEBI" id="CHEBI:60240"/>
        <label>2</label>
    </ligand>
</feature>
<evidence type="ECO:0000256" key="2">
    <source>
        <dbReference type="ARBA" id="ARBA00022723"/>
    </source>
</evidence>
<dbReference type="PANTHER" id="PTHR46124">
    <property type="entry name" value="D-AMINOACYL-TRNA DEACYLASE"/>
    <property type="match status" value="1"/>
</dbReference>
<organism evidence="5 6">
    <name type="scientific">Bacteroides cellulosilyticus</name>
    <dbReference type="NCBI Taxonomy" id="246787"/>
    <lineage>
        <taxon>Bacteria</taxon>
        <taxon>Pseudomonadati</taxon>
        <taxon>Bacteroidota</taxon>
        <taxon>Bacteroidia</taxon>
        <taxon>Bacteroidales</taxon>
        <taxon>Bacteroidaceae</taxon>
        <taxon>Bacteroides</taxon>
    </lineage>
</organism>
<dbReference type="KEGG" id="bcel:BcellWH2_01532"/>
<dbReference type="GO" id="GO:0016788">
    <property type="term" value="F:hydrolase activity, acting on ester bonds"/>
    <property type="evidence" value="ECO:0007669"/>
    <property type="project" value="InterPro"/>
</dbReference>
<dbReference type="NCBIfam" id="TIGR00010">
    <property type="entry name" value="YchF/TatD family DNA exonuclease"/>
    <property type="match status" value="1"/>
</dbReference>
<evidence type="ECO:0000256" key="3">
    <source>
        <dbReference type="ARBA" id="ARBA00022801"/>
    </source>
</evidence>
<dbReference type="InterPro" id="IPR001130">
    <property type="entry name" value="TatD-like"/>
</dbReference>